<keyword evidence="6" id="KW-0808">Transferase</keyword>
<keyword evidence="7" id="KW-0812">Transmembrane</keyword>
<evidence type="ECO:0000256" key="11">
    <source>
        <dbReference type="ARBA" id="ARBA00023136"/>
    </source>
</evidence>
<keyword evidence="10" id="KW-0333">Golgi apparatus</keyword>
<evidence type="ECO:0000256" key="8">
    <source>
        <dbReference type="ARBA" id="ARBA00022968"/>
    </source>
</evidence>
<name>A0A8J5GDV0_ZINOF</name>
<evidence type="ECO:0000256" key="7">
    <source>
        <dbReference type="ARBA" id="ARBA00022692"/>
    </source>
</evidence>
<proteinExistence type="inferred from homology"/>
<comment type="pathway">
    <text evidence="3">Protein modification; protein glycosylation.</text>
</comment>
<dbReference type="AlphaFoldDB" id="A0A8J5GDV0"/>
<evidence type="ECO:0000256" key="4">
    <source>
        <dbReference type="ARBA" id="ARBA00008661"/>
    </source>
</evidence>
<comment type="similarity">
    <text evidence="4">Belongs to the glycosyltransferase 31 family.</text>
</comment>
<sequence>MLLHFLCPFSFCASTLTSFSILRKINSLTCQNCFCVCVFSNFSINLYPCVIIIYLISDCLVLFLDALGTMLATHLDKHRAYIGCMKSGEVFSDKNQMWFEPEWWKFGDGKLYFQHASGEMFVVSRALAQFVSINRFVFLFQVMS</sequence>
<evidence type="ECO:0000313" key="13">
    <source>
        <dbReference type="EMBL" id="KAG6504196.1"/>
    </source>
</evidence>
<evidence type="ECO:0000256" key="3">
    <source>
        <dbReference type="ARBA" id="ARBA00004922"/>
    </source>
</evidence>
<accession>A0A8J5GDV0</accession>
<evidence type="ECO:0000313" key="14">
    <source>
        <dbReference type="Proteomes" id="UP000734854"/>
    </source>
</evidence>
<gene>
    <name evidence="13" type="ORF">ZIOFF_036527</name>
</gene>
<dbReference type="Pfam" id="PF01762">
    <property type="entry name" value="Galactosyl_T"/>
    <property type="match status" value="1"/>
</dbReference>
<reference evidence="13 14" key="1">
    <citation type="submission" date="2020-08" db="EMBL/GenBank/DDBJ databases">
        <title>Plant Genome Project.</title>
        <authorList>
            <person name="Zhang R.-G."/>
        </authorList>
    </citation>
    <scope>NUCLEOTIDE SEQUENCE [LARGE SCALE GENOMIC DNA]</scope>
    <source>
        <tissue evidence="13">Rhizome</tissue>
    </source>
</reference>
<comment type="caution">
    <text evidence="13">The sequence shown here is derived from an EMBL/GenBank/DDBJ whole genome shotgun (WGS) entry which is preliminary data.</text>
</comment>
<evidence type="ECO:0000256" key="1">
    <source>
        <dbReference type="ARBA" id="ARBA00001936"/>
    </source>
</evidence>
<keyword evidence="9" id="KW-1133">Transmembrane helix</keyword>
<dbReference type="EMBL" id="JACMSC010000010">
    <property type="protein sequence ID" value="KAG6504196.1"/>
    <property type="molecule type" value="Genomic_DNA"/>
</dbReference>
<dbReference type="InterPro" id="IPR002659">
    <property type="entry name" value="Glyco_trans_31"/>
</dbReference>
<keyword evidence="12" id="KW-0464">Manganese</keyword>
<comment type="cofactor">
    <cofactor evidence="1">
        <name>Mn(2+)</name>
        <dbReference type="ChEBI" id="CHEBI:29035"/>
    </cofactor>
</comment>
<protein>
    <recommendedName>
        <fullName evidence="15">Hexosyltransferase</fullName>
    </recommendedName>
</protein>
<comment type="subcellular location">
    <subcellularLocation>
        <location evidence="2">Golgi apparatus membrane</location>
        <topology evidence="2">Single-pass type II membrane protein</topology>
    </subcellularLocation>
</comment>
<evidence type="ECO:0000256" key="9">
    <source>
        <dbReference type="ARBA" id="ARBA00022989"/>
    </source>
</evidence>
<dbReference type="Proteomes" id="UP000734854">
    <property type="component" value="Unassembled WGS sequence"/>
</dbReference>
<evidence type="ECO:0000256" key="10">
    <source>
        <dbReference type="ARBA" id="ARBA00023034"/>
    </source>
</evidence>
<dbReference type="UniPathway" id="UPA00378"/>
<dbReference type="GO" id="GO:0016758">
    <property type="term" value="F:hexosyltransferase activity"/>
    <property type="evidence" value="ECO:0007669"/>
    <property type="project" value="InterPro"/>
</dbReference>
<evidence type="ECO:0000256" key="5">
    <source>
        <dbReference type="ARBA" id="ARBA00022676"/>
    </source>
</evidence>
<evidence type="ECO:0000256" key="2">
    <source>
        <dbReference type="ARBA" id="ARBA00004323"/>
    </source>
</evidence>
<keyword evidence="5" id="KW-0328">Glycosyltransferase</keyword>
<keyword evidence="8" id="KW-0735">Signal-anchor</keyword>
<organism evidence="13 14">
    <name type="scientific">Zingiber officinale</name>
    <name type="common">Ginger</name>
    <name type="synonym">Amomum zingiber</name>
    <dbReference type="NCBI Taxonomy" id="94328"/>
    <lineage>
        <taxon>Eukaryota</taxon>
        <taxon>Viridiplantae</taxon>
        <taxon>Streptophyta</taxon>
        <taxon>Embryophyta</taxon>
        <taxon>Tracheophyta</taxon>
        <taxon>Spermatophyta</taxon>
        <taxon>Magnoliopsida</taxon>
        <taxon>Liliopsida</taxon>
        <taxon>Zingiberales</taxon>
        <taxon>Zingiberaceae</taxon>
        <taxon>Zingiber</taxon>
    </lineage>
</organism>
<evidence type="ECO:0000256" key="12">
    <source>
        <dbReference type="ARBA" id="ARBA00023211"/>
    </source>
</evidence>
<keyword evidence="14" id="KW-1185">Reference proteome</keyword>
<evidence type="ECO:0000256" key="6">
    <source>
        <dbReference type="ARBA" id="ARBA00022679"/>
    </source>
</evidence>
<evidence type="ECO:0008006" key="15">
    <source>
        <dbReference type="Google" id="ProtNLM"/>
    </source>
</evidence>
<dbReference type="GO" id="GO:0000139">
    <property type="term" value="C:Golgi membrane"/>
    <property type="evidence" value="ECO:0007669"/>
    <property type="project" value="UniProtKB-SubCell"/>
</dbReference>
<keyword evidence="11" id="KW-0472">Membrane</keyword>